<evidence type="ECO:0000256" key="18">
    <source>
        <dbReference type="ARBA" id="ARBA00023163"/>
    </source>
</evidence>
<evidence type="ECO:0000256" key="25">
    <source>
        <dbReference type="ARBA" id="ARBA00065357"/>
    </source>
</evidence>
<evidence type="ECO:0000256" key="16">
    <source>
        <dbReference type="ARBA" id="ARBA00023136"/>
    </source>
</evidence>
<dbReference type="Gene3D" id="3.30.200.20">
    <property type="entry name" value="Phosphorylase Kinase, domain 1"/>
    <property type="match status" value="1"/>
</dbReference>
<evidence type="ECO:0000256" key="3">
    <source>
        <dbReference type="ARBA" id="ARBA00022527"/>
    </source>
</evidence>
<evidence type="ECO:0000313" key="30">
    <source>
        <dbReference type="EMBL" id="KAL3838821.1"/>
    </source>
</evidence>
<dbReference type="PANTHER" id="PTHR13954:SF6">
    <property type="entry name" value="NON-SPECIFIC SERINE_THREONINE PROTEIN KINASE"/>
    <property type="match status" value="1"/>
</dbReference>
<dbReference type="InterPro" id="IPR010513">
    <property type="entry name" value="KEN_dom"/>
</dbReference>
<feature type="domain" description="Protein kinase" evidence="28">
    <location>
        <begin position="460"/>
        <end position="750"/>
    </location>
</feature>
<dbReference type="PROSITE" id="PS50011">
    <property type="entry name" value="PROTEIN_KINASE_DOM"/>
    <property type="match status" value="1"/>
</dbReference>
<protein>
    <recommendedName>
        <fullName evidence="2">non-specific serine/threonine protein kinase</fullName>
        <ecNumber evidence="2">2.7.11.1</ecNumber>
    </recommendedName>
</protein>
<keyword evidence="31" id="KW-1185">Reference proteome</keyword>
<keyword evidence="11" id="KW-0256">Endoplasmic reticulum</keyword>
<comment type="subcellular location">
    <subcellularLocation>
        <location evidence="1">Endoplasmic reticulum membrane</location>
        <topology evidence="1">Single-pass type I membrane protein</topology>
    </subcellularLocation>
</comment>
<organism evidence="30 31">
    <name type="scientific">Penstemon smallii</name>
    <dbReference type="NCBI Taxonomy" id="265156"/>
    <lineage>
        <taxon>Eukaryota</taxon>
        <taxon>Viridiplantae</taxon>
        <taxon>Streptophyta</taxon>
        <taxon>Embryophyta</taxon>
        <taxon>Tracheophyta</taxon>
        <taxon>Spermatophyta</taxon>
        <taxon>Magnoliopsida</taxon>
        <taxon>eudicotyledons</taxon>
        <taxon>Gunneridae</taxon>
        <taxon>Pentapetalae</taxon>
        <taxon>asterids</taxon>
        <taxon>lamiids</taxon>
        <taxon>Lamiales</taxon>
        <taxon>Plantaginaceae</taxon>
        <taxon>Cheloneae</taxon>
        <taxon>Penstemon</taxon>
    </lineage>
</organism>
<keyword evidence="22" id="KW-0511">Multifunctional enzyme</keyword>
<dbReference type="SUPFAM" id="SSF56112">
    <property type="entry name" value="Protein kinase-like (PK-like)"/>
    <property type="match status" value="1"/>
</dbReference>
<comment type="catalytic activity">
    <reaction evidence="23">
        <text>L-threonyl-[protein] + ATP = O-phospho-L-threonyl-[protein] + ADP + H(+)</text>
        <dbReference type="Rhea" id="RHEA:46608"/>
        <dbReference type="Rhea" id="RHEA-COMP:11060"/>
        <dbReference type="Rhea" id="RHEA-COMP:11605"/>
        <dbReference type="ChEBI" id="CHEBI:15378"/>
        <dbReference type="ChEBI" id="CHEBI:30013"/>
        <dbReference type="ChEBI" id="CHEBI:30616"/>
        <dbReference type="ChEBI" id="CHEBI:61977"/>
        <dbReference type="ChEBI" id="CHEBI:456216"/>
        <dbReference type="EC" id="2.7.11.1"/>
    </reaction>
</comment>
<keyword evidence="21" id="KW-0834">Unfolded protein response</keyword>
<dbReference type="GO" id="GO:0016787">
    <property type="term" value="F:hydrolase activity"/>
    <property type="evidence" value="ECO:0007669"/>
    <property type="project" value="UniProtKB-KW"/>
</dbReference>
<keyword evidence="9" id="KW-0418">Kinase</keyword>
<dbReference type="SUPFAM" id="SSF50998">
    <property type="entry name" value="Quinoprotein alcohol dehydrogenase-like"/>
    <property type="match status" value="1"/>
</dbReference>
<evidence type="ECO:0000256" key="1">
    <source>
        <dbReference type="ARBA" id="ARBA00004115"/>
    </source>
</evidence>
<dbReference type="GO" id="GO:0004674">
    <property type="term" value="F:protein serine/threonine kinase activity"/>
    <property type="evidence" value="ECO:0007669"/>
    <property type="project" value="UniProtKB-KW"/>
</dbReference>
<evidence type="ECO:0000256" key="4">
    <source>
        <dbReference type="ARBA" id="ARBA00022664"/>
    </source>
</evidence>
<keyword evidence="8" id="KW-0547">Nucleotide-binding</keyword>
<keyword evidence="13" id="KW-0391">Immunity</keyword>
<dbReference type="InterPro" id="IPR011009">
    <property type="entry name" value="Kinase-like_dom_sf"/>
</dbReference>
<dbReference type="Gene3D" id="2.130.10.10">
    <property type="entry name" value="YVTN repeat-like/Quinoprotein amine dehydrogenase"/>
    <property type="match status" value="1"/>
</dbReference>
<dbReference type="PROSITE" id="PS51392">
    <property type="entry name" value="KEN"/>
    <property type="match status" value="1"/>
</dbReference>
<dbReference type="SMART" id="SM00220">
    <property type="entry name" value="S_TKc"/>
    <property type="match status" value="1"/>
</dbReference>
<dbReference type="GO" id="GO:0035556">
    <property type="term" value="P:intracellular signal transduction"/>
    <property type="evidence" value="ECO:0007669"/>
    <property type="project" value="UniProtKB-ARBA"/>
</dbReference>
<evidence type="ECO:0000313" key="31">
    <source>
        <dbReference type="Proteomes" id="UP001634393"/>
    </source>
</evidence>
<dbReference type="GO" id="GO:0009751">
    <property type="term" value="P:response to salicylic acid"/>
    <property type="evidence" value="ECO:0007669"/>
    <property type="project" value="UniProtKB-ARBA"/>
</dbReference>
<dbReference type="InterPro" id="IPR011047">
    <property type="entry name" value="Quinoprotein_ADH-like_sf"/>
</dbReference>
<dbReference type="GO" id="GO:0006986">
    <property type="term" value="P:response to unfolded protein"/>
    <property type="evidence" value="ECO:0007669"/>
    <property type="project" value="UniProtKB-KW"/>
</dbReference>
<dbReference type="PROSITE" id="PS00108">
    <property type="entry name" value="PROTEIN_KINASE_ST"/>
    <property type="match status" value="1"/>
</dbReference>
<dbReference type="Pfam" id="PF06479">
    <property type="entry name" value="Ribonuc_2-5A"/>
    <property type="match status" value="1"/>
</dbReference>
<dbReference type="Gene3D" id="1.10.510.10">
    <property type="entry name" value="Transferase(Phosphotransferase) domain 1"/>
    <property type="match status" value="1"/>
</dbReference>
<keyword evidence="17" id="KW-1015">Disulfide bond</keyword>
<keyword evidence="6" id="KW-0812">Transmembrane</keyword>
<feature type="compositionally biased region" description="Basic residues" evidence="26">
    <location>
        <begin position="402"/>
        <end position="412"/>
    </location>
</feature>
<name>A0ABD3TP10_9LAMI</name>
<dbReference type="GO" id="GO:0005789">
    <property type="term" value="C:endoplasmic reticulum membrane"/>
    <property type="evidence" value="ECO:0007669"/>
    <property type="project" value="UniProtKB-SubCell"/>
</dbReference>
<reference evidence="30 31" key="1">
    <citation type="submission" date="2024-12" db="EMBL/GenBank/DDBJ databases">
        <title>The unique morphological basis and parallel evolutionary history of personate flowers in Penstemon.</title>
        <authorList>
            <person name="Depatie T.H."/>
            <person name="Wessinger C.A."/>
        </authorList>
    </citation>
    <scope>NUCLEOTIDE SEQUENCE [LARGE SCALE GENOMIC DNA]</scope>
    <source>
        <strain evidence="30">WTNN_2</strain>
        <tissue evidence="30">Leaf</tissue>
    </source>
</reference>
<feature type="chain" id="PRO_5044766570" description="non-specific serine/threonine protein kinase" evidence="27">
    <location>
        <begin position="22"/>
        <end position="887"/>
    </location>
</feature>
<comment type="subunit">
    <text evidence="25">Homodimer; disulfide-linked. Dimer formation is driven by hydrophobic interactions within the N-terminal luminal domains and stabilized by disulfide bridges.</text>
</comment>
<evidence type="ECO:0000256" key="6">
    <source>
        <dbReference type="ARBA" id="ARBA00022692"/>
    </source>
</evidence>
<dbReference type="InterPro" id="IPR038357">
    <property type="entry name" value="KEN_sf"/>
</dbReference>
<keyword evidence="20" id="KW-0508">mRNA splicing</keyword>
<evidence type="ECO:0000256" key="10">
    <source>
        <dbReference type="ARBA" id="ARBA00022801"/>
    </source>
</evidence>
<dbReference type="InterPro" id="IPR000719">
    <property type="entry name" value="Prot_kinase_dom"/>
</dbReference>
<feature type="compositionally biased region" description="Basic and acidic residues" evidence="26">
    <location>
        <begin position="422"/>
        <end position="432"/>
    </location>
</feature>
<keyword evidence="19" id="KW-0325">Glycoprotein</keyword>
<evidence type="ECO:0000256" key="8">
    <source>
        <dbReference type="ARBA" id="ARBA00022741"/>
    </source>
</evidence>
<dbReference type="GO" id="GO:0005524">
    <property type="term" value="F:ATP binding"/>
    <property type="evidence" value="ECO:0007669"/>
    <property type="project" value="UniProtKB-KW"/>
</dbReference>
<keyword evidence="16" id="KW-0472">Membrane</keyword>
<dbReference type="SMART" id="SM00580">
    <property type="entry name" value="PUG"/>
    <property type="match status" value="1"/>
</dbReference>
<dbReference type="CDD" id="cd10422">
    <property type="entry name" value="RNase_Ire1"/>
    <property type="match status" value="1"/>
</dbReference>
<evidence type="ECO:0000256" key="23">
    <source>
        <dbReference type="ARBA" id="ARBA00047899"/>
    </source>
</evidence>
<evidence type="ECO:0000256" key="22">
    <source>
        <dbReference type="ARBA" id="ARBA00023268"/>
    </source>
</evidence>
<dbReference type="FunFam" id="3.30.200.20:FF:000077">
    <property type="entry name" value="Putative Serine/threonine-protein kinase/endoribonuclease IRE1"/>
    <property type="match status" value="1"/>
</dbReference>
<dbReference type="GO" id="GO:0034976">
    <property type="term" value="P:response to endoplasmic reticulum stress"/>
    <property type="evidence" value="ECO:0007669"/>
    <property type="project" value="UniProtKB-ARBA"/>
</dbReference>
<evidence type="ECO:0000256" key="21">
    <source>
        <dbReference type="ARBA" id="ARBA00023230"/>
    </source>
</evidence>
<accession>A0ABD3TP10</accession>
<evidence type="ECO:0000256" key="15">
    <source>
        <dbReference type="ARBA" id="ARBA00023015"/>
    </source>
</evidence>
<keyword evidence="15" id="KW-0805">Transcription regulation</keyword>
<keyword evidence="4" id="KW-0507">mRNA processing</keyword>
<proteinExistence type="predicted"/>
<dbReference type="Gene3D" id="1.20.1440.180">
    <property type="entry name" value="KEN domain"/>
    <property type="match status" value="1"/>
</dbReference>
<dbReference type="AlphaFoldDB" id="A0ABD3TP10"/>
<comment type="catalytic activity">
    <reaction evidence="24">
        <text>L-seryl-[protein] + ATP = O-phospho-L-seryl-[protein] + ADP + H(+)</text>
        <dbReference type="Rhea" id="RHEA:17989"/>
        <dbReference type="Rhea" id="RHEA-COMP:9863"/>
        <dbReference type="Rhea" id="RHEA-COMP:11604"/>
        <dbReference type="ChEBI" id="CHEBI:15378"/>
        <dbReference type="ChEBI" id="CHEBI:29999"/>
        <dbReference type="ChEBI" id="CHEBI:30616"/>
        <dbReference type="ChEBI" id="CHEBI:83421"/>
        <dbReference type="ChEBI" id="CHEBI:456216"/>
        <dbReference type="EC" id="2.7.11.1"/>
    </reaction>
</comment>
<evidence type="ECO:0000256" key="2">
    <source>
        <dbReference type="ARBA" id="ARBA00012513"/>
    </source>
</evidence>
<dbReference type="PANTHER" id="PTHR13954">
    <property type="entry name" value="IRE1-RELATED"/>
    <property type="match status" value="1"/>
</dbReference>
<gene>
    <name evidence="30" type="ORF">ACJIZ3_023412</name>
</gene>
<dbReference type="Pfam" id="PF00069">
    <property type="entry name" value="Pkinase"/>
    <property type="match status" value="1"/>
</dbReference>
<evidence type="ECO:0000256" key="11">
    <source>
        <dbReference type="ARBA" id="ARBA00022824"/>
    </source>
</evidence>
<evidence type="ECO:0000256" key="20">
    <source>
        <dbReference type="ARBA" id="ARBA00023187"/>
    </source>
</evidence>
<evidence type="ECO:0000256" key="13">
    <source>
        <dbReference type="ARBA" id="ARBA00022859"/>
    </source>
</evidence>
<feature type="domain" description="KEN" evidence="29">
    <location>
        <begin position="753"/>
        <end position="884"/>
    </location>
</feature>
<keyword evidence="18" id="KW-0804">Transcription</keyword>
<dbReference type="FunFam" id="1.20.1440.180:FF:000002">
    <property type="entry name" value="Serine/threonine-protein kinase/endoribonuclease IRE1"/>
    <property type="match status" value="1"/>
</dbReference>
<dbReference type="GO" id="GO:0002376">
    <property type="term" value="P:immune system process"/>
    <property type="evidence" value="ECO:0007669"/>
    <property type="project" value="UniProtKB-KW"/>
</dbReference>
<keyword evidence="3" id="KW-0723">Serine/threonine-protein kinase</keyword>
<dbReference type="EMBL" id="JBJXBP010000003">
    <property type="protein sequence ID" value="KAL3838821.1"/>
    <property type="molecule type" value="Genomic_DNA"/>
</dbReference>
<dbReference type="FunFam" id="1.10.510.10:FF:000463">
    <property type="entry name" value="Serine/threonine-protein kinase/endoribonuclease IRE1a"/>
    <property type="match status" value="1"/>
</dbReference>
<evidence type="ECO:0000256" key="12">
    <source>
        <dbReference type="ARBA" id="ARBA00022840"/>
    </source>
</evidence>
<dbReference type="InterPro" id="IPR008271">
    <property type="entry name" value="Ser/Thr_kinase_AS"/>
</dbReference>
<dbReference type="GO" id="GO:0008380">
    <property type="term" value="P:RNA splicing"/>
    <property type="evidence" value="ECO:0007669"/>
    <property type="project" value="UniProtKB-KW"/>
</dbReference>
<evidence type="ECO:0000256" key="27">
    <source>
        <dbReference type="SAM" id="SignalP"/>
    </source>
</evidence>
<evidence type="ECO:0000256" key="26">
    <source>
        <dbReference type="SAM" id="MobiDB-lite"/>
    </source>
</evidence>
<feature type="signal peptide" evidence="27">
    <location>
        <begin position="1"/>
        <end position="21"/>
    </location>
</feature>
<evidence type="ECO:0000256" key="17">
    <source>
        <dbReference type="ARBA" id="ARBA00023157"/>
    </source>
</evidence>
<evidence type="ECO:0000256" key="9">
    <source>
        <dbReference type="ARBA" id="ARBA00022777"/>
    </source>
</evidence>
<keyword evidence="12" id="KW-0067">ATP-binding</keyword>
<evidence type="ECO:0000259" key="28">
    <source>
        <dbReference type="PROSITE" id="PS50011"/>
    </source>
</evidence>
<dbReference type="GO" id="GO:0042742">
    <property type="term" value="P:defense response to bacterium"/>
    <property type="evidence" value="ECO:0007669"/>
    <property type="project" value="UniProtKB-ARBA"/>
</dbReference>
<comment type="caution">
    <text evidence="30">The sequence shown here is derived from an EMBL/GenBank/DDBJ whole genome shotgun (WGS) entry which is preliminary data.</text>
</comment>
<evidence type="ECO:0000256" key="14">
    <source>
        <dbReference type="ARBA" id="ARBA00022989"/>
    </source>
</evidence>
<evidence type="ECO:0000256" key="19">
    <source>
        <dbReference type="ARBA" id="ARBA00023180"/>
    </source>
</evidence>
<keyword evidence="14" id="KW-1133">Transmembrane helix</keyword>
<dbReference type="Proteomes" id="UP001634393">
    <property type="component" value="Unassembled WGS sequence"/>
</dbReference>
<keyword evidence="5" id="KW-0808">Transferase</keyword>
<evidence type="ECO:0000259" key="29">
    <source>
        <dbReference type="PROSITE" id="PS51392"/>
    </source>
</evidence>
<keyword evidence="10" id="KW-0378">Hydrolase</keyword>
<feature type="region of interest" description="Disordered" evidence="26">
    <location>
        <begin position="400"/>
        <end position="432"/>
    </location>
</feature>
<dbReference type="InterPro" id="IPR015943">
    <property type="entry name" value="WD40/YVTN_repeat-like_dom_sf"/>
</dbReference>
<evidence type="ECO:0000256" key="24">
    <source>
        <dbReference type="ARBA" id="ARBA00048679"/>
    </source>
</evidence>
<dbReference type="EC" id="2.7.11.1" evidence="2"/>
<evidence type="ECO:0000256" key="7">
    <source>
        <dbReference type="ARBA" id="ARBA00022729"/>
    </source>
</evidence>
<sequence length="887" mass="100209">MKRRSLSLILCIIFLFGVISSSKHVSLNSHISFNPKTKRYDDDLQLQGPTRQPLSLDVSKGPDTALVAALDGTIYLLGGSMKPIWSFSSGPEIYSSYQASVNDKENATGVESSYFIDCGDDWELYAHNSLGKLKLMKSVEEYISSTPQIAEDGGIVLGSKKTTAFLVDIKTGRVIYKYGFSDFPYNTTVKEQHQFGSNMETDELPLYITRTDYTLTSFMPNSDKVQWNMTVAEIGAAFLCQDIDKSLDDTLLDSESSEPGLPYNMPLPCQSRAHVYRFRNHNLFEALLTPNGLPEAHQEDMMLPSSTSDALPSQPNVEKVLQLFPSSNNNVKFLDTFNENNGVPHMQDVEVFPNDGSLTVIFKISTSKLVLFSLIILVVFGVYQMKSKFAVQSTGASAVNLHSKRKRSRNKSGKGENNNGKENNEENGVKHTNKESDNFWQNLNHQISCSADGRTIRKLFVSNKEIAKGSNGTMVLEGIYEGRPVAVKRLVRAYNDIAFKEIQNLIVSDRHPNIVRWYGVEQDQDFVYLALERCTCSLNDLIFMHLNSSGISGLGQNLDSEVAAECTIRLDTMKGFMQDFELWKSDGYPSPLLLKLMRDIISGIAHLHDLGIVHRDLKPQNVLIISERSLYAKLSDMGISKRLVGDMSSLSNHATGYGSSGWQAPEQLLHGRQTRAVDLFSLGCVLFFCITGGRHPFGNRLERDVNISKNKVDLFLVEHIPEAVDLFLRLLDPDADSRPKAMEVLSHPLFWNSEMRLSFFRDTSDRVELEDREIDSDLLKALESVAPKALGAKWNEKMEPSFLNNIGRYRRYKFDSVRDLLRVMRNKLNHYRELPEEIQDIIGPVPEGFDRYFASRFPKLFVEVYKVMLKNCRTEDWFAKYLKGSGE</sequence>
<dbReference type="GO" id="GO:0006397">
    <property type="term" value="P:mRNA processing"/>
    <property type="evidence" value="ECO:0007669"/>
    <property type="project" value="UniProtKB-KW"/>
</dbReference>
<evidence type="ECO:0000256" key="5">
    <source>
        <dbReference type="ARBA" id="ARBA00022679"/>
    </source>
</evidence>
<keyword evidence="7 27" id="KW-0732">Signal</keyword>
<dbReference type="InterPro" id="IPR045133">
    <property type="entry name" value="IRE1/2-like"/>
</dbReference>